<dbReference type="CDD" id="cd10017">
    <property type="entry name" value="B3_DNA"/>
    <property type="match status" value="1"/>
</dbReference>
<reference evidence="6" key="1">
    <citation type="submission" date="2016-11" db="EMBL/GenBank/DDBJ databases">
        <title>The genome of Nicotiana attenuata.</title>
        <authorList>
            <person name="Xu S."/>
            <person name="Brockmoeller T."/>
            <person name="Gaquerel E."/>
            <person name="Navarro A."/>
            <person name="Kuhl H."/>
            <person name="Gase K."/>
            <person name="Ling Z."/>
            <person name="Zhou W."/>
            <person name="Kreitzer C."/>
            <person name="Stanke M."/>
            <person name="Tang H."/>
            <person name="Lyons E."/>
            <person name="Pandey P."/>
            <person name="Pandey S.P."/>
            <person name="Timmermann B."/>
            <person name="Baldwin I.T."/>
        </authorList>
    </citation>
    <scope>NUCLEOTIDE SEQUENCE [LARGE SCALE GENOMIC DNA]</scope>
    <source>
        <strain evidence="6">UT</strain>
    </source>
</reference>
<protein>
    <submittedName>
        <fullName evidence="6">B3 domain-containing protein</fullName>
    </submittedName>
</protein>
<gene>
    <name evidence="6" type="ORF">A4A49_20637</name>
</gene>
<evidence type="ECO:0000256" key="5">
    <source>
        <dbReference type="ARBA" id="ARBA00023242"/>
    </source>
</evidence>
<dbReference type="InterPro" id="IPR015300">
    <property type="entry name" value="DNA-bd_pseudobarrel_sf"/>
</dbReference>
<evidence type="ECO:0000313" key="7">
    <source>
        <dbReference type="Proteomes" id="UP000187609"/>
    </source>
</evidence>
<dbReference type="GO" id="GO:0003677">
    <property type="term" value="F:DNA binding"/>
    <property type="evidence" value="ECO:0007669"/>
    <property type="project" value="UniProtKB-KW"/>
</dbReference>
<organism evidence="6 7">
    <name type="scientific">Nicotiana attenuata</name>
    <name type="common">Coyote tobacco</name>
    <dbReference type="NCBI Taxonomy" id="49451"/>
    <lineage>
        <taxon>Eukaryota</taxon>
        <taxon>Viridiplantae</taxon>
        <taxon>Streptophyta</taxon>
        <taxon>Embryophyta</taxon>
        <taxon>Tracheophyta</taxon>
        <taxon>Spermatophyta</taxon>
        <taxon>Magnoliopsida</taxon>
        <taxon>eudicotyledons</taxon>
        <taxon>Gunneridae</taxon>
        <taxon>Pentapetalae</taxon>
        <taxon>asterids</taxon>
        <taxon>lamiids</taxon>
        <taxon>Solanales</taxon>
        <taxon>Solanaceae</taxon>
        <taxon>Nicotianoideae</taxon>
        <taxon>Nicotianeae</taxon>
        <taxon>Nicotiana</taxon>
    </lineage>
</organism>
<comment type="subcellular location">
    <subcellularLocation>
        <location evidence="1">Nucleus</location>
    </subcellularLocation>
</comment>
<evidence type="ECO:0000256" key="4">
    <source>
        <dbReference type="ARBA" id="ARBA00023163"/>
    </source>
</evidence>
<dbReference type="SMR" id="A0A314KM32"/>
<evidence type="ECO:0000256" key="1">
    <source>
        <dbReference type="ARBA" id="ARBA00004123"/>
    </source>
</evidence>
<keyword evidence="7" id="KW-1185">Reference proteome</keyword>
<keyword evidence="5" id="KW-0539">Nucleus</keyword>
<accession>A0A314KM32</accession>
<evidence type="ECO:0000313" key="6">
    <source>
        <dbReference type="EMBL" id="OIT30277.1"/>
    </source>
</evidence>
<dbReference type="Proteomes" id="UP000187609">
    <property type="component" value="Unassembled WGS sequence"/>
</dbReference>
<evidence type="ECO:0000256" key="3">
    <source>
        <dbReference type="ARBA" id="ARBA00023125"/>
    </source>
</evidence>
<dbReference type="SUPFAM" id="SSF101936">
    <property type="entry name" value="DNA-binding pseudobarrel domain"/>
    <property type="match status" value="1"/>
</dbReference>
<dbReference type="PANTHER" id="PTHR31541">
    <property type="entry name" value="B3 DOMAIN PLANT PROTEIN-RELATED"/>
    <property type="match status" value="1"/>
</dbReference>
<dbReference type="InterPro" id="IPR005508">
    <property type="entry name" value="At2g31720-like"/>
</dbReference>
<proteinExistence type="predicted"/>
<dbReference type="Gramene" id="OIT30277">
    <property type="protein sequence ID" value="OIT30277"/>
    <property type="gene ID" value="A4A49_20637"/>
</dbReference>
<sequence>MKNSEKRKSEMKILSSNSDMLELERQDIAAAFLLSWLKYTTVSEQDIQNMATIFYEKKQSKKLQRSKRKISKPIPKKIRISPSTLTNLPKLPPVQNLRGMIGTICSDPFEKQLTKSDVDEHQGRLLLNNEDARSKLLPLLNGKNGENLANGVKVTTFDQLCNSYKMNFKTWGNYRSYVLLGSWIDHKLKENDFVTVWMFRHRENDGLCFPITWKRYLSEDK</sequence>
<keyword evidence="2" id="KW-0805">Transcription regulation</keyword>
<dbReference type="PANTHER" id="PTHR31541:SF28">
    <property type="entry name" value="TF-B3 DOMAIN-CONTAINING PROTEIN"/>
    <property type="match status" value="1"/>
</dbReference>
<dbReference type="Gene3D" id="2.40.330.10">
    <property type="entry name" value="DNA-binding pseudobarrel domain"/>
    <property type="match status" value="1"/>
</dbReference>
<evidence type="ECO:0000256" key="2">
    <source>
        <dbReference type="ARBA" id="ARBA00023015"/>
    </source>
</evidence>
<dbReference type="AlphaFoldDB" id="A0A314KM32"/>
<name>A0A314KM32_NICAT</name>
<keyword evidence="3" id="KW-0238">DNA-binding</keyword>
<dbReference type="EMBL" id="MJEQ01001555">
    <property type="protein sequence ID" value="OIT30277.1"/>
    <property type="molecule type" value="Genomic_DNA"/>
</dbReference>
<keyword evidence="4" id="KW-0804">Transcription</keyword>
<dbReference type="GO" id="GO:0005634">
    <property type="term" value="C:nucleus"/>
    <property type="evidence" value="ECO:0007669"/>
    <property type="project" value="UniProtKB-SubCell"/>
</dbReference>
<comment type="caution">
    <text evidence="6">The sequence shown here is derived from an EMBL/GenBank/DDBJ whole genome shotgun (WGS) entry which is preliminary data.</text>
</comment>
<dbReference type="InterPro" id="IPR003340">
    <property type="entry name" value="B3_DNA-bd"/>
</dbReference>